<sequence>MLNLRAHHLLCIQGYLGNGYSKEFTKNMDVIVENLKANPNIILKVINKVDDICRCCPNKLKNNLCESQEKVNTLDSKVLEFLKIDPDSKHSYADLVEYIHENLTYDMFYDICKNCGWFSIGYCKSQLFRE</sequence>
<dbReference type="AlphaFoldDB" id="A0A0A0I1V9"/>
<name>A0A0A0I1V9_CLONO</name>
<dbReference type="EMBL" id="JENJ01000061">
    <property type="protein sequence ID" value="KGM94742.1"/>
    <property type="molecule type" value="Genomic_DNA"/>
</dbReference>
<evidence type="ECO:0000313" key="2">
    <source>
        <dbReference type="Proteomes" id="UP000030012"/>
    </source>
</evidence>
<evidence type="ECO:0000313" key="1">
    <source>
        <dbReference type="EMBL" id="KGM94742.1"/>
    </source>
</evidence>
<gene>
    <name evidence="1" type="ORF">Z968_11090</name>
</gene>
<proteinExistence type="predicted"/>
<dbReference type="InterPro" id="IPR009702">
    <property type="entry name" value="DUF1284"/>
</dbReference>
<accession>A0A0A0I1V9</accession>
<dbReference type="Proteomes" id="UP000030012">
    <property type="component" value="Unassembled WGS sequence"/>
</dbReference>
<dbReference type="RefSeq" id="WP_039256066.1">
    <property type="nucleotide sequence ID" value="NZ_JENJ01000061.1"/>
</dbReference>
<comment type="caution">
    <text evidence="1">The sequence shown here is derived from an EMBL/GenBank/DDBJ whole genome shotgun (WGS) entry which is preliminary data.</text>
</comment>
<organism evidence="1 2">
    <name type="scientific">Clostridium novyi A str. 4552</name>
    <dbReference type="NCBI Taxonomy" id="1444289"/>
    <lineage>
        <taxon>Bacteria</taxon>
        <taxon>Bacillati</taxon>
        <taxon>Bacillota</taxon>
        <taxon>Clostridia</taxon>
        <taxon>Eubacteriales</taxon>
        <taxon>Clostridiaceae</taxon>
        <taxon>Clostridium</taxon>
    </lineage>
</organism>
<dbReference type="OrthoDB" id="121064at2"/>
<protein>
    <recommendedName>
        <fullName evidence="3">DUF1284 domain-containing protein</fullName>
    </recommendedName>
</protein>
<dbReference type="Pfam" id="PF06935">
    <property type="entry name" value="DUF1284"/>
    <property type="match status" value="1"/>
</dbReference>
<reference evidence="1 2" key="1">
    <citation type="submission" date="2014-01" db="EMBL/GenBank/DDBJ databases">
        <title>Plasmidome dynamics in the species complex Clostridium novyi sensu lato converts strains of independent lineages into distinctly different pathogens.</title>
        <authorList>
            <person name="Skarin H."/>
            <person name="Segerman B."/>
        </authorList>
    </citation>
    <scope>NUCLEOTIDE SEQUENCE [LARGE SCALE GENOMIC DNA]</scope>
    <source>
        <strain evidence="1 2">4552</strain>
    </source>
</reference>
<evidence type="ECO:0008006" key="3">
    <source>
        <dbReference type="Google" id="ProtNLM"/>
    </source>
</evidence>